<keyword evidence="2" id="KW-1185">Reference proteome</keyword>
<dbReference type="InterPro" id="IPR050563">
    <property type="entry name" value="4-hydroxybenzoyl-CoA_TE"/>
</dbReference>
<protein>
    <recommendedName>
        <fullName evidence="3">Acyl-CoA thioester hydrolase</fullName>
    </recommendedName>
</protein>
<evidence type="ECO:0000313" key="2">
    <source>
        <dbReference type="Proteomes" id="UP000613840"/>
    </source>
</evidence>
<reference evidence="1" key="1">
    <citation type="journal article" date="2014" name="Int. J. Syst. Evol. Microbiol.">
        <title>Complete genome sequence of Corynebacterium casei LMG S-19264T (=DSM 44701T), isolated from a smear-ripened cheese.</title>
        <authorList>
            <consortium name="US DOE Joint Genome Institute (JGI-PGF)"/>
            <person name="Walter F."/>
            <person name="Albersmeier A."/>
            <person name="Kalinowski J."/>
            <person name="Ruckert C."/>
        </authorList>
    </citation>
    <scope>NUCLEOTIDE SEQUENCE</scope>
    <source>
        <strain evidence="1">CGMCC 4.7306</strain>
    </source>
</reference>
<evidence type="ECO:0000313" key="1">
    <source>
        <dbReference type="EMBL" id="GGL60715.1"/>
    </source>
</evidence>
<dbReference type="AlphaFoldDB" id="A0A917S613"/>
<dbReference type="Gene3D" id="3.10.129.10">
    <property type="entry name" value="Hotdog Thioesterase"/>
    <property type="match status" value="2"/>
</dbReference>
<sequence>MPFCYRVPKRYTDLNLGGHVDHGVVIDYLQEARTEFLLSSDGPMPAMLDSGVLVTGHQVEYLAPIGSDSPGVDAEVWVDQVGAARFSISYRLSDAGTPVVRARTFLTPYDLASAGLRRLTGPERDQLTAAVEPPVGIEPLGRVTAAELGHARGSDCRVRWADLDSYRHVNNVKFFDYFSQARLELLPSAESWVVVRQDLDYKRPIDFRRPPYQVRTAVVRIGSASIEFAADIIDPQSAETRPYATARTVMVRTGPDGRSEPITDDVRAALGA</sequence>
<dbReference type="RefSeq" id="WP_188894965.1">
    <property type="nucleotide sequence ID" value="NZ_BMMZ01000004.1"/>
</dbReference>
<dbReference type="Pfam" id="PF13279">
    <property type="entry name" value="4HBT_2"/>
    <property type="match status" value="2"/>
</dbReference>
<dbReference type="CDD" id="cd00586">
    <property type="entry name" value="4HBT"/>
    <property type="match status" value="2"/>
</dbReference>
<name>A0A917S613_9ACTN</name>
<dbReference type="InterPro" id="IPR029069">
    <property type="entry name" value="HotDog_dom_sf"/>
</dbReference>
<accession>A0A917S613</accession>
<organism evidence="1 2">
    <name type="scientific">Microlunatus endophyticus</name>
    <dbReference type="NCBI Taxonomy" id="1716077"/>
    <lineage>
        <taxon>Bacteria</taxon>
        <taxon>Bacillati</taxon>
        <taxon>Actinomycetota</taxon>
        <taxon>Actinomycetes</taxon>
        <taxon>Propionibacteriales</taxon>
        <taxon>Propionibacteriaceae</taxon>
        <taxon>Microlunatus</taxon>
    </lineage>
</organism>
<dbReference type="Proteomes" id="UP000613840">
    <property type="component" value="Unassembled WGS sequence"/>
</dbReference>
<comment type="caution">
    <text evidence="1">The sequence shown here is derived from an EMBL/GenBank/DDBJ whole genome shotgun (WGS) entry which is preliminary data.</text>
</comment>
<evidence type="ECO:0008006" key="3">
    <source>
        <dbReference type="Google" id="ProtNLM"/>
    </source>
</evidence>
<proteinExistence type="predicted"/>
<gene>
    <name evidence="1" type="ORF">GCM10011575_19040</name>
</gene>
<dbReference type="EMBL" id="BMMZ01000004">
    <property type="protein sequence ID" value="GGL60715.1"/>
    <property type="molecule type" value="Genomic_DNA"/>
</dbReference>
<dbReference type="SUPFAM" id="SSF54637">
    <property type="entry name" value="Thioesterase/thiol ester dehydrase-isomerase"/>
    <property type="match status" value="2"/>
</dbReference>
<reference evidence="1" key="2">
    <citation type="submission" date="2020-09" db="EMBL/GenBank/DDBJ databases">
        <authorList>
            <person name="Sun Q."/>
            <person name="Zhou Y."/>
        </authorList>
    </citation>
    <scope>NUCLEOTIDE SEQUENCE</scope>
    <source>
        <strain evidence="1">CGMCC 4.7306</strain>
    </source>
</reference>
<dbReference type="GO" id="GO:0047617">
    <property type="term" value="F:fatty acyl-CoA hydrolase activity"/>
    <property type="evidence" value="ECO:0007669"/>
    <property type="project" value="TreeGrafter"/>
</dbReference>
<dbReference type="PANTHER" id="PTHR31793:SF24">
    <property type="entry name" value="LONG-CHAIN ACYL-COA THIOESTERASE FADM"/>
    <property type="match status" value="1"/>
</dbReference>
<dbReference type="PANTHER" id="PTHR31793">
    <property type="entry name" value="4-HYDROXYBENZOYL-COA THIOESTERASE FAMILY MEMBER"/>
    <property type="match status" value="1"/>
</dbReference>